<accession>A0ACB8SQD0</accession>
<sequence>ILPGLFLSDMYSATSPRVLQRLRPTHVLSVVPPPWPAYAPHVAVRRLALDDTPDTDLAPHLAGAVAWIADARAAGGTVLVHCIWGKSRSASVVLAYLVAAVGMPLAGALAYVRARREIVRPNAGFMRQLRAYE</sequence>
<reference evidence="1" key="1">
    <citation type="submission" date="2021-03" db="EMBL/GenBank/DDBJ databases">
        <authorList>
            <consortium name="DOE Joint Genome Institute"/>
            <person name="Ahrendt S."/>
            <person name="Looney B.P."/>
            <person name="Miyauchi S."/>
            <person name="Morin E."/>
            <person name="Drula E."/>
            <person name="Courty P.E."/>
            <person name="Chicoki N."/>
            <person name="Fauchery L."/>
            <person name="Kohler A."/>
            <person name="Kuo A."/>
            <person name="Labutti K."/>
            <person name="Pangilinan J."/>
            <person name="Lipzen A."/>
            <person name="Riley R."/>
            <person name="Andreopoulos W."/>
            <person name="He G."/>
            <person name="Johnson J."/>
            <person name="Barry K.W."/>
            <person name="Grigoriev I.V."/>
            <person name="Nagy L."/>
            <person name="Hibbett D."/>
            <person name="Henrissat B."/>
            <person name="Matheny P.B."/>
            <person name="Labbe J."/>
            <person name="Martin F."/>
        </authorList>
    </citation>
    <scope>NUCLEOTIDE SEQUENCE</scope>
    <source>
        <strain evidence="1">HHB10654</strain>
    </source>
</reference>
<feature type="non-terminal residue" evidence="1">
    <location>
        <position position="133"/>
    </location>
</feature>
<protein>
    <submittedName>
        <fullName evidence="1">Phosphatases II</fullName>
    </submittedName>
</protein>
<comment type="caution">
    <text evidence="1">The sequence shown here is derived from an EMBL/GenBank/DDBJ whole genome shotgun (WGS) entry which is preliminary data.</text>
</comment>
<evidence type="ECO:0000313" key="1">
    <source>
        <dbReference type="EMBL" id="KAI0057976.1"/>
    </source>
</evidence>
<evidence type="ECO:0000313" key="2">
    <source>
        <dbReference type="Proteomes" id="UP000814140"/>
    </source>
</evidence>
<keyword evidence="2" id="KW-1185">Reference proteome</keyword>
<feature type="non-terminal residue" evidence="1">
    <location>
        <position position="1"/>
    </location>
</feature>
<dbReference type="Proteomes" id="UP000814140">
    <property type="component" value="Unassembled WGS sequence"/>
</dbReference>
<reference evidence="1" key="2">
    <citation type="journal article" date="2022" name="New Phytol.">
        <title>Evolutionary transition to the ectomycorrhizal habit in the genomes of a hyperdiverse lineage of mushroom-forming fungi.</title>
        <authorList>
            <person name="Looney B."/>
            <person name="Miyauchi S."/>
            <person name="Morin E."/>
            <person name="Drula E."/>
            <person name="Courty P.E."/>
            <person name="Kohler A."/>
            <person name="Kuo A."/>
            <person name="LaButti K."/>
            <person name="Pangilinan J."/>
            <person name="Lipzen A."/>
            <person name="Riley R."/>
            <person name="Andreopoulos W."/>
            <person name="He G."/>
            <person name="Johnson J."/>
            <person name="Nolan M."/>
            <person name="Tritt A."/>
            <person name="Barry K.W."/>
            <person name="Grigoriev I.V."/>
            <person name="Nagy L.G."/>
            <person name="Hibbett D."/>
            <person name="Henrissat B."/>
            <person name="Matheny P.B."/>
            <person name="Labbe J."/>
            <person name="Martin F.M."/>
        </authorList>
    </citation>
    <scope>NUCLEOTIDE SEQUENCE</scope>
    <source>
        <strain evidence="1">HHB10654</strain>
    </source>
</reference>
<gene>
    <name evidence="1" type="ORF">BV25DRAFT_1774080</name>
</gene>
<name>A0ACB8SQD0_9AGAM</name>
<dbReference type="EMBL" id="MU277240">
    <property type="protein sequence ID" value="KAI0057976.1"/>
    <property type="molecule type" value="Genomic_DNA"/>
</dbReference>
<organism evidence="1 2">
    <name type="scientific">Artomyces pyxidatus</name>
    <dbReference type="NCBI Taxonomy" id="48021"/>
    <lineage>
        <taxon>Eukaryota</taxon>
        <taxon>Fungi</taxon>
        <taxon>Dikarya</taxon>
        <taxon>Basidiomycota</taxon>
        <taxon>Agaricomycotina</taxon>
        <taxon>Agaricomycetes</taxon>
        <taxon>Russulales</taxon>
        <taxon>Auriscalpiaceae</taxon>
        <taxon>Artomyces</taxon>
    </lineage>
</organism>
<proteinExistence type="predicted"/>